<protein>
    <submittedName>
        <fullName evidence="2">Uncharacterized protein</fullName>
    </submittedName>
</protein>
<keyword evidence="1" id="KW-0472">Membrane</keyword>
<dbReference type="EMBL" id="BK015686">
    <property type="protein sequence ID" value="DAE19791.1"/>
    <property type="molecule type" value="Genomic_DNA"/>
</dbReference>
<evidence type="ECO:0000256" key="1">
    <source>
        <dbReference type="SAM" id="Phobius"/>
    </source>
</evidence>
<keyword evidence="1" id="KW-0812">Transmembrane</keyword>
<feature type="transmembrane region" description="Helical" evidence="1">
    <location>
        <begin position="6"/>
        <end position="27"/>
    </location>
</feature>
<accession>A0A8S5QKL1</accession>
<keyword evidence="1" id="KW-1133">Transmembrane helix</keyword>
<proteinExistence type="predicted"/>
<sequence>MLYHWNNNTIILFSGIILWIYSNLLTIKNCSIRDIFSVQGVFISII</sequence>
<organism evidence="2">
    <name type="scientific">Siphoviridae sp. cteoh1</name>
    <dbReference type="NCBI Taxonomy" id="2826407"/>
    <lineage>
        <taxon>Viruses</taxon>
        <taxon>Duplodnaviria</taxon>
        <taxon>Heunggongvirae</taxon>
        <taxon>Uroviricota</taxon>
        <taxon>Caudoviricetes</taxon>
    </lineage>
</organism>
<name>A0A8S5QKL1_9CAUD</name>
<reference evidence="2" key="1">
    <citation type="journal article" date="2021" name="Proc. Natl. Acad. Sci. U.S.A.">
        <title>A Catalog of Tens of Thousands of Viruses from Human Metagenomes Reveals Hidden Associations with Chronic Diseases.</title>
        <authorList>
            <person name="Tisza M.J."/>
            <person name="Buck C.B."/>
        </authorList>
    </citation>
    <scope>NUCLEOTIDE SEQUENCE</scope>
    <source>
        <strain evidence="2">Cteoh1</strain>
    </source>
</reference>
<evidence type="ECO:0000313" key="2">
    <source>
        <dbReference type="EMBL" id="DAE19791.1"/>
    </source>
</evidence>